<dbReference type="Ensembl" id="ENSPFOT00000017323.1">
    <property type="protein sequence ID" value="ENSPFOP00000017301.1"/>
    <property type="gene ID" value="ENSPFOG00000017090.1"/>
</dbReference>
<accession>A0A087YGZ8</accession>
<dbReference type="Proteomes" id="UP000028760">
    <property type="component" value="Unassembled WGS sequence"/>
</dbReference>
<sequence length="1940" mass="218402">MINVYNYLPNYQQGLKKTLKFGLELADFLVLVYREFGLAPWQKICLVTTDRTVVDHDKFIEELQDNSTLYLLQSKDQDLQVAAEEAINFVPHYNTLIESGTFEYFAEGQKSLPCSLAELVDNSLSATAKNTGVRTIEIRLLFDKTFAVVVLDNGCGMTSKQLNNWAVYRLSKFTRENSTFERESSEREGYTRPEPVRRSLNSDISYFGVGGKQAAFHIGNSVRMITKPRNSPDVHELVLSKDEFEKKEKNKEDVYKGTILNRKPGDFSHITHEESYLQDIIKEETRKEDQTASVSLLTHIEYETLLKHYYVPCHKLGHIYHYYIHGVDGNHKTDQSQKSDVSPKIDILVSLVDYYSTPAFKNLREVQDDLQTLYINSAVDTFEFKATTSDGGSLDGILRYHPFLYDKETYPKDPSAPQAAVDEDDDENQSGTMNQARGKRDIFECFWNGRLIPYTTISEFDWCRWPNKSTLPLECFSRFSGVLFTNDKFRVNASKQKFMDLELKLRHRDTLFTPVFNVQKASKNRSIQKDFMQWLEKCHSQFDKQVKFLGYSKTVTRTDVPTKKLQHPWAVFSAIELDGKTYKAGDLVKSQRTQPIYYGKVNKFFLYGDHKGNVFATGGEVEITRVPEALYDGYTRTIPISKIDRSATIESIKRNIESDIDKLPEKLCVTWPDGNALPQHAVIPAGTPLGPLAVEILNRNDKSISSRIQTGVQGGGIKLNVGLKIFLRGKIGAKEVKQPKQICHFRAPYIPGHGHWFKKIGSLTNLGNYTLTLQAEVSDNANNKAITSYGGRQLPSYEHKFTVKEGNAENFTIGPLNPSLRIGVPFSIPTQMTDIYGHPTKPPPNLRPVLECSDLEVSFETTATSGNSFTIKGVKVIGEVQNYQQTKRFDLKVTLPGLKNQTQTIKISPFPSNPHSLLVKPEVKPVKVENGNPASFNVEVHDEAGNITANAKQIVRCQVRDFGIPGLKLAVTDCSSSGTGQIVTEPINLKIINGEPQMLQAKFDMPSQKHVVAVTTELKVMPSCRVSRMELFCEGEERLELKNKEKIQWQAGGVLENLFFKLYDESGKEVEVTPEIASNIKVNWTGDIDQRALIMGRLPDVQVPTKVQEERFHQVSYRDHSVSFSFTIVPCPDEPARLKATVPENTVKLGECVTTPIKLKLVDQYDNVTNSLTSDCVTSMAVEAEGLDKSNIAFIWEESSGSIKVSGVRFNSGPLGTREVCFICGDYTEQITFKVTAGIPTKLKLLSGPEMVKPLQILNGTGISTPFVVQLCDKWGNPSPDQRVVVETRASPSTVKVTTSVTSQPVDAEGKAAFTVTSVKGLKGYYQLEFVGCFNRKPIPGPHVNFNIIPDPNKPDKLSVNYDTSARFLAGGTFPVFSVAVLSDAGSAMTAFKSADLSMWYWSGESMTRPETGATMLMCSKPMENDNKSRYYFRDKKIPQSVGTYTIQFSLKIEKTEVVFSNQIIVNVVANQPVKLGPECQPQIPVVSYSRDIANRTLVENMTLKIMDQYGNPTGQNLNGKVLVSIKCPDGEQSRNLPVLEVASTVEINLKDGSTHIERLAIRENSPGENGRKYILIFKPEVVMPPTSLSPFELPFHFYDDSENQRKVSELTKKKDELTDNYEKLNNKCSVLARLRELHTKNVLDANKKEEALKRGLEESKIQVLQPSSIQNIDSLLQQNADEKKTIEDINRRVFPLPNRSGPDILGMVGHLAHISNDKAAWVISWHLSSEMDCVITKTTAEAQRIFHSEHGRQQVMALDSIYVHPRREGPLPHIKNGRELFSPVGNPLYARNLLIYTTEEESCERVFKNILGNTILMDDIESATNYRKAVIEKGSYCPTILTRDGNRLSASGKFGGAQNKAPHEERVKKFGAPLPQRYQDLQKEIELLIQFRSALEKKKDEDDKRNTTILKLSETRQQMEETKVELDEIERRLGKILHK</sequence>
<feature type="coiled-coil region" evidence="3">
    <location>
        <begin position="1879"/>
        <end position="1940"/>
    </location>
</feature>
<dbReference type="InterPro" id="IPR058613">
    <property type="entry name" value="Ig_SMCHD1_4th"/>
</dbReference>
<dbReference type="GO" id="GO:0051276">
    <property type="term" value="P:chromosome organization"/>
    <property type="evidence" value="ECO:0007669"/>
    <property type="project" value="InterPro"/>
</dbReference>
<dbReference type="Gene3D" id="3.30.70.1620">
    <property type="match status" value="1"/>
</dbReference>
<proteinExistence type="predicted"/>
<dbReference type="PANTHER" id="PTHR22640">
    <property type="entry name" value="STRUCTURAL MAINTENANCE OF CHROMOSOMES FLEXIBLE HINGE DOMAIN-CONTAINING PROTEIN 1"/>
    <property type="match status" value="1"/>
</dbReference>
<feature type="domain" description="SMC hinge" evidence="5">
    <location>
        <begin position="1703"/>
        <end position="1828"/>
    </location>
</feature>
<dbReference type="SMART" id="SM00968">
    <property type="entry name" value="SMC_hinge"/>
    <property type="match status" value="1"/>
</dbReference>
<evidence type="ECO:0000313" key="7">
    <source>
        <dbReference type="Proteomes" id="UP000028760"/>
    </source>
</evidence>
<dbReference type="InterPro" id="IPR058617">
    <property type="entry name" value="Ig_SMCHD1_7th"/>
</dbReference>
<dbReference type="Pfam" id="PF06470">
    <property type="entry name" value="SMC_hinge"/>
    <property type="match status" value="1"/>
</dbReference>
<dbReference type="SUPFAM" id="SSF55874">
    <property type="entry name" value="ATPase domain of HSP90 chaperone/DNA topoisomerase II/histidine kinase"/>
    <property type="match status" value="1"/>
</dbReference>
<dbReference type="Pfam" id="PF13589">
    <property type="entry name" value="HATPase_c_3"/>
    <property type="match status" value="1"/>
</dbReference>
<dbReference type="OMA" id="PIECFNR"/>
<dbReference type="Pfam" id="PF26196">
    <property type="entry name" value="Ig_SMCHD1_4th"/>
    <property type="match status" value="1"/>
</dbReference>
<dbReference type="Pfam" id="PF26201">
    <property type="entry name" value="Ig_SMCHD1_7th"/>
    <property type="match status" value="1"/>
</dbReference>
<dbReference type="Pfam" id="PF26197">
    <property type="entry name" value="Ig_SMCHD1_5th"/>
    <property type="match status" value="1"/>
</dbReference>
<dbReference type="InterPro" id="IPR038892">
    <property type="entry name" value="SMCHD1"/>
</dbReference>
<evidence type="ECO:0000313" key="6">
    <source>
        <dbReference type="Ensembl" id="ENSPFOP00000017301.1"/>
    </source>
</evidence>
<dbReference type="InterPro" id="IPR058614">
    <property type="entry name" value="Ig_SMCHD1_5th"/>
</dbReference>
<dbReference type="GO" id="GO:0006302">
    <property type="term" value="P:double-strand break repair"/>
    <property type="evidence" value="ECO:0007669"/>
    <property type="project" value="InterPro"/>
</dbReference>
<dbReference type="GO" id="GO:0005524">
    <property type="term" value="F:ATP binding"/>
    <property type="evidence" value="ECO:0007669"/>
    <property type="project" value="InterPro"/>
</dbReference>
<dbReference type="Pfam" id="PF26198">
    <property type="entry name" value="Ig_SMCHD1_6th"/>
    <property type="match status" value="1"/>
</dbReference>
<dbReference type="Gene3D" id="1.20.1060.20">
    <property type="match status" value="1"/>
</dbReference>
<dbReference type="EMBL" id="AYCK01006256">
    <property type="status" value="NOT_ANNOTATED_CDS"/>
    <property type="molecule type" value="Genomic_DNA"/>
</dbReference>
<dbReference type="Pfam" id="PF26194">
    <property type="entry name" value="Ig_SMCHD1_1st"/>
    <property type="match status" value="1"/>
</dbReference>
<dbReference type="SUPFAM" id="SSF75553">
    <property type="entry name" value="Smc hinge domain"/>
    <property type="match status" value="1"/>
</dbReference>
<reference evidence="6" key="2">
    <citation type="submission" date="2025-08" db="UniProtKB">
        <authorList>
            <consortium name="Ensembl"/>
        </authorList>
    </citation>
    <scope>IDENTIFICATION</scope>
</reference>
<dbReference type="InterPro" id="IPR055109">
    <property type="entry name" value="SMCHD1_S5"/>
</dbReference>
<dbReference type="Gene3D" id="3.30.565.10">
    <property type="entry name" value="Histidine kinase-like ATPase, C-terminal domain"/>
    <property type="match status" value="1"/>
</dbReference>
<protein>
    <submittedName>
        <fullName evidence="6">Structural maintenance of chromosomes flexible hinge domain containing 1</fullName>
    </submittedName>
</protein>
<dbReference type="InterPro" id="IPR036890">
    <property type="entry name" value="HATPase_C_sf"/>
</dbReference>
<dbReference type="Pfam" id="PF26195">
    <property type="entry name" value="Ig_SMCHD1_2nd"/>
    <property type="match status" value="1"/>
</dbReference>
<dbReference type="STRING" id="48698.ENSPFOP00000017301"/>
<dbReference type="Pfam" id="PF22899">
    <property type="entry name" value="SMCHD1_S5"/>
    <property type="match status" value="1"/>
</dbReference>
<dbReference type="InterPro" id="IPR058611">
    <property type="entry name" value="Ig_SMCHD1_1st"/>
</dbReference>
<dbReference type="InterPro" id="IPR058612">
    <property type="entry name" value="Ig_SMCHD1_2nd"/>
</dbReference>
<evidence type="ECO:0000259" key="5">
    <source>
        <dbReference type="SMART" id="SM00968"/>
    </source>
</evidence>
<evidence type="ECO:0000256" key="2">
    <source>
        <dbReference type="ARBA" id="ARBA00022454"/>
    </source>
</evidence>
<comment type="subcellular location">
    <subcellularLocation>
        <location evidence="1">Chromosome</location>
    </subcellularLocation>
</comment>
<organism evidence="6 7">
    <name type="scientific">Poecilia formosa</name>
    <name type="common">Amazon molly</name>
    <name type="synonym">Limia formosa</name>
    <dbReference type="NCBI Taxonomy" id="48698"/>
    <lineage>
        <taxon>Eukaryota</taxon>
        <taxon>Metazoa</taxon>
        <taxon>Chordata</taxon>
        <taxon>Craniata</taxon>
        <taxon>Vertebrata</taxon>
        <taxon>Euteleostomi</taxon>
        <taxon>Actinopterygii</taxon>
        <taxon>Neopterygii</taxon>
        <taxon>Teleostei</taxon>
        <taxon>Neoteleostei</taxon>
        <taxon>Acanthomorphata</taxon>
        <taxon>Ovalentaria</taxon>
        <taxon>Atherinomorphae</taxon>
        <taxon>Cyprinodontiformes</taxon>
        <taxon>Poeciliidae</taxon>
        <taxon>Poeciliinae</taxon>
        <taxon>Poecilia</taxon>
    </lineage>
</organism>
<evidence type="ECO:0000256" key="4">
    <source>
        <dbReference type="SAM" id="MobiDB-lite"/>
    </source>
</evidence>
<reference evidence="6" key="3">
    <citation type="submission" date="2025-09" db="UniProtKB">
        <authorList>
            <consortium name="Ensembl"/>
        </authorList>
    </citation>
    <scope>IDENTIFICATION</scope>
</reference>
<dbReference type="GeneTree" id="ENSGT00390000006950"/>
<dbReference type="PANTHER" id="PTHR22640:SF2">
    <property type="entry name" value="STRUCTURAL MAINTENANCE OF CHROMOSOMES FLEXIBLE HINGE DOMAIN-CONTAINING PROTEIN 1"/>
    <property type="match status" value="1"/>
</dbReference>
<dbReference type="InterPro" id="IPR058616">
    <property type="entry name" value="Ig_SMCHD1_8th"/>
</dbReference>
<reference evidence="7" key="1">
    <citation type="submission" date="2013-10" db="EMBL/GenBank/DDBJ databases">
        <authorList>
            <person name="Schartl M."/>
            <person name="Warren W."/>
        </authorList>
    </citation>
    <scope>NUCLEOTIDE SEQUENCE [LARGE SCALE GENOMIC DNA]</scope>
    <source>
        <strain evidence="7">female</strain>
    </source>
</reference>
<dbReference type="Pfam" id="PF26199">
    <property type="entry name" value="Ig_SMCHD1_8th"/>
    <property type="match status" value="1"/>
</dbReference>
<keyword evidence="2" id="KW-0158">Chromosome</keyword>
<keyword evidence="3" id="KW-0175">Coiled coil</keyword>
<dbReference type="GO" id="GO:0005694">
    <property type="term" value="C:chromosome"/>
    <property type="evidence" value="ECO:0007669"/>
    <property type="project" value="UniProtKB-SubCell"/>
</dbReference>
<dbReference type="InterPro" id="IPR010935">
    <property type="entry name" value="SMC_hinge"/>
</dbReference>
<name>A0A087YGZ8_POEFO</name>
<evidence type="ECO:0000256" key="1">
    <source>
        <dbReference type="ARBA" id="ARBA00004286"/>
    </source>
</evidence>
<feature type="coiled-coil region" evidence="3">
    <location>
        <begin position="1608"/>
        <end position="1635"/>
    </location>
</feature>
<dbReference type="InterPro" id="IPR058615">
    <property type="entry name" value="Ig_SMCHD1_6th"/>
</dbReference>
<evidence type="ECO:0000256" key="3">
    <source>
        <dbReference type="SAM" id="Coils"/>
    </source>
</evidence>
<dbReference type="InterPro" id="IPR036277">
    <property type="entry name" value="SMC_hinge_sf"/>
</dbReference>
<dbReference type="eggNOG" id="ENOG502QREW">
    <property type="taxonomic scope" value="Eukaryota"/>
</dbReference>
<keyword evidence="7" id="KW-1185">Reference proteome</keyword>
<feature type="region of interest" description="Disordered" evidence="4">
    <location>
        <begin position="410"/>
        <end position="434"/>
    </location>
</feature>